<protein>
    <submittedName>
        <fullName evidence="4">Methyltransferase small domain protein</fullName>
    </submittedName>
</protein>
<dbReference type="Pfam" id="PF05175">
    <property type="entry name" value="MTS"/>
    <property type="match status" value="1"/>
</dbReference>
<dbReference type="Gene3D" id="3.40.50.150">
    <property type="entry name" value="Vaccinia Virus protein VP39"/>
    <property type="match status" value="1"/>
</dbReference>
<dbReference type="Proteomes" id="UP000318995">
    <property type="component" value="Unassembled WGS sequence"/>
</dbReference>
<keyword evidence="5" id="KW-1185">Reference proteome</keyword>
<feature type="domain" description="Methyltransferase small" evidence="3">
    <location>
        <begin position="22"/>
        <end position="152"/>
    </location>
</feature>
<dbReference type="GO" id="GO:0008168">
    <property type="term" value="F:methyltransferase activity"/>
    <property type="evidence" value="ECO:0007669"/>
    <property type="project" value="UniProtKB-KW"/>
</dbReference>
<evidence type="ECO:0000256" key="2">
    <source>
        <dbReference type="ARBA" id="ARBA00022691"/>
    </source>
</evidence>
<dbReference type="SUPFAM" id="SSF53335">
    <property type="entry name" value="S-adenosyl-L-methionine-dependent methyltransferases"/>
    <property type="match status" value="1"/>
</dbReference>
<keyword evidence="4" id="KW-0808">Transferase</keyword>
<proteinExistence type="predicted"/>
<name>A0A5C5VTY5_9BACT</name>
<comment type="caution">
    <text evidence="4">The sequence shown here is derived from an EMBL/GenBank/DDBJ whole genome shotgun (WGS) entry which is preliminary data.</text>
</comment>
<dbReference type="GO" id="GO:0032259">
    <property type="term" value="P:methylation"/>
    <property type="evidence" value="ECO:0007669"/>
    <property type="project" value="UniProtKB-KW"/>
</dbReference>
<keyword evidence="1 4" id="KW-0489">Methyltransferase</keyword>
<evidence type="ECO:0000313" key="5">
    <source>
        <dbReference type="Proteomes" id="UP000318995"/>
    </source>
</evidence>
<dbReference type="EMBL" id="SJPH01000009">
    <property type="protein sequence ID" value="TWT41375.1"/>
    <property type="molecule type" value="Genomic_DNA"/>
</dbReference>
<sequence length="353" mass="39019">MSTDAFYTPSWLAEAVVAFSSKNRARIVADFAAGDGALLRAAELRWRTAEIVAADLCDTAVRRIRKTHENWSCTKCDFLDASSRARSRTLPSLLGEVDQILLNPPFSCRGGTSFLTNTRHGAFKCGQALAFVITALEYLKPGGELTAVLPSNALNSQKDRQAVRYLRHFYSLTCDYAASSSHFKGCRVKYVLVSLSPRMQVKKSNKVEPDVSRSSGKQVRVQVVRGTSQMHDLPEAGRTLVHTTDMRDHRVELNGHCGHPWRPSVIGPAILLPRVGAPTLDKACLYLRRKRVALSDCVIGLQCRSTSDAKCILAAFNRHREKFTTMFSGTCAPYLTVARLKSVLQELGCLVDD</sequence>
<evidence type="ECO:0000256" key="1">
    <source>
        <dbReference type="ARBA" id="ARBA00022603"/>
    </source>
</evidence>
<evidence type="ECO:0000313" key="4">
    <source>
        <dbReference type="EMBL" id="TWT41375.1"/>
    </source>
</evidence>
<accession>A0A5C5VTY5</accession>
<dbReference type="OrthoDB" id="291479at2"/>
<organism evidence="4 5">
    <name type="scientific">Botrimarina hoheduenensis</name>
    <dbReference type="NCBI Taxonomy" id="2528000"/>
    <lineage>
        <taxon>Bacteria</taxon>
        <taxon>Pseudomonadati</taxon>
        <taxon>Planctomycetota</taxon>
        <taxon>Planctomycetia</taxon>
        <taxon>Pirellulales</taxon>
        <taxon>Lacipirellulaceae</taxon>
        <taxon>Botrimarina</taxon>
    </lineage>
</organism>
<dbReference type="AlphaFoldDB" id="A0A5C5VTY5"/>
<reference evidence="4 5" key="1">
    <citation type="submission" date="2019-02" db="EMBL/GenBank/DDBJ databases">
        <title>Deep-cultivation of Planctomycetes and their phenomic and genomic characterization uncovers novel biology.</title>
        <authorList>
            <person name="Wiegand S."/>
            <person name="Jogler M."/>
            <person name="Boedeker C."/>
            <person name="Pinto D."/>
            <person name="Vollmers J."/>
            <person name="Rivas-Marin E."/>
            <person name="Kohn T."/>
            <person name="Peeters S.H."/>
            <person name="Heuer A."/>
            <person name="Rast P."/>
            <person name="Oberbeckmann S."/>
            <person name="Bunk B."/>
            <person name="Jeske O."/>
            <person name="Meyerdierks A."/>
            <person name="Storesund J.E."/>
            <person name="Kallscheuer N."/>
            <person name="Luecker S."/>
            <person name="Lage O.M."/>
            <person name="Pohl T."/>
            <person name="Merkel B.J."/>
            <person name="Hornburger P."/>
            <person name="Mueller R.-W."/>
            <person name="Bruemmer F."/>
            <person name="Labrenz M."/>
            <person name="Spormann A.M."/>
            <person name="Op Den Camp H."/>
            <person name="Overmann J."/>
            <person name="Amann R."/>
            <person name="Jetten M.S.M."/>
            <person name="Mascher T."/>
            <person name="Medema M.H."/>
            <person name="Devos D.P."/>
            <person name="Kaster A.-K."/>
            <person name="Ovreas L."/>
            <person name="Rohde M."/>
            <person name="Galperin M.Y."/>
            <person name="Jogler C."/>
        </authorList>
    </citation>
    <scope>NUCLEOTIDE SEQUENCE [LARGE SCALE GENOMIC DNA]</scope>
    <source>
        <strain evidence="4 5">Pla111</strain>
    </source>
</reference>
<dbReference type="InterPro" id="IPR007848">
    <property type="entry name" value="Small_mtfrase_dom"/>
</dbReference>
<dbReference type="PRINTS" id="PR00507">
    <property type="entry name" value="N12N6MTFRASE"/>
</dbReference>
<dbReference type="InterPro" id="IPR029063">
    <property type="entry name" value="SAM-dependent_MTases_sf"/>
</dbReference>
<evidence type="ECO:0000259" key="3">
    <source>
        <dbReference type="Pfam" id="PF05175"/>
    </source>
</evidence>
<dbReference type="RefSeq" id="WP_146575288.1">
    <property type="nucleotide sequence ID" value="NZ_SJPH01000009.1"/>
</dbReference>
<gene>
    <name evidence="4" type="ORF">Pla111_30890</name>
</gene>
<keyword evidence="2" id="KW-0949">S-adenosyl-L-methionine</keyword>